<dbReference type="Proteomes" id="UP001320314">
    <property type="component" value="Unassembled WGS sequence"/>
</dbReference>
<organism evidence="4 5">
    <name type="scientific">Lactobacillus delbrueckii subsp. allosunkii</name>
    <dbReference type="NCBI Taxonomy" id="1050107"/>
    <lineage>
        <taxon>Bacteria</taxon>
        <taxon>Bacillati</taxon>
        <taxon>Bacillota</taxon>
        <taxon>Bacilli</taxon>
        <taxon>Lactobacillales</taxon>
        <taxon>Lactobacillaceae</taxon>
        <taxon>Lactobacillus</taxon>
    </lineage>
</organism>
<dbReference type="Gene3D" id="3.90.550.10">
    <property type="entry name" value="Spore Coat Polysaccharide Biosynthesis Protein SpsA, Chain A"/>
    <property type="match status" value="1"/>
</dbReference>
<dbReference type="AlphaFoldDB" id="A0ABD4SD98"/>
<reference evidence="4 5" key="1">
    <citation type="submission" date="2021-12" db="EMBL/GenBank/DDBJ databases">
        <title>Antimicrobial susceptibility of Lactobacillus delbrueckii subsp. lactis obtained from milk products and other habitats.</title>
        <authorList>
            <person name="Shani N."/>
        </authorList>
    </citation>
    <scope>NUCLEOTIDE SEQUENCE [LARGE SCALE GENOMIC DNA]</scope>
    <source>
        <strain evidence="4 5">CIRM BIA 266</strain>
    </source>
</reference>
<dbReference type="InterPro" id="IPR001173">
    <property type="entry name" value="Glyco_trans_2-like"/>
</dbReference>
<evidence type="ECO:0000256" key="1">
    <source>
        <dbReference type="ARBA" id="ARBA00022676"/>
    </source>
</evidence>
<dbReference type="GO" id="GO:0016757">
    <property type="term" value="F:glycosyltransferase activity"/>
    <property type="evidence" value="ECO:0007669"/>
    <property type="project" value="UniProtKB-KW"/>
</dbReference>
<evidence type="ECO:0000259" key="3">
    <source>
        <dbReference type="Pfam" id="PF00535"/>
    </source>
</evidence>
<protein>
    <submittedName>
        <fullName evidence="4">Glycosyltransferase family 2 protein</fullName>
    </submittedName>
</protein>
<name>A0ABD4SD98_9LACO</name>
<evidence type="ECO:0000313" key="5">
    <source>
        <dbReference type="Proteomes" id="UP001320314"/>
    </source>
</evidence>
<sequence length="287" mass="33320">MKRIDLERGDAALRANADLKLTVIMTVYNQEKYLARALDYLLEQKNQQFKLLVIDDGSTDSTAEIAASYQDRFQAFDLVSKANEGVAAARNLGLDMVDTPYFIFHDGDDWVEPDYTDYFIKAFDRHPDDDMVTCGYYVDQAGKPSVPITKPVEGELTRLEAVLKVLGSAHSPVKGYTWNKCYKTQLVRCLHLRFNEDLDLMEDQVFNIDYLMQTEGCYYSSVPLYHYWQRTDSAVHTVSWDHFWSIVGANISIYKSIFSHLWQKVLSKRPQTQEYYVRERIKDDHQS</sequence>
<accession>A0ABD4SD98</accession>
<dbReference type="CDD" id="cd00761">
    <property type="entry name" value="Glyco_tranf_GTA_type"/>
    <property type="match status" value="1"/>
</dbReference>
<keyword evidence="1" id="KW-0328">Glycosyltransferase</keyword>
<dbReference type="RefSeq" id="WP_050951970.1">
    <property type="nucleotide sequence ID" value="NZ_BNHN01000016.1"/>
</dbReference>
<proteinExistence type="predicted"/>
<dbReference type="InterPro" id="IPR029044">
    <property type="entry name" value="Nucleotide-diphossugar_trans"/>
</dbReference>
<dbReference type="PANTHER" id="PTHR22916:SF51">
    <property type="entry name" value="GLYCOSYLTRANSFERASE EPSH-RELATED"/>
    <property type="match status" value="1"/>
</dbReference>
<dbReference type="SUPFAM" id="SSF53448">
    <property type="entry name" value="Nucleotide-diphospho-sugar transferases"/>
    <property type="match status" value="1"/>
</dbReference>
<dbReference type="PANTHER" id="PTHR22916">
    <property type="entry name" value="GLYCOSYLTRANSFERASE"/>
    <property type="match status" value="1"/>
</dbReference>
<comment type="caution">
    <text evidence="4">The sequence shown here is derived from an EMBL/GenBank/DDBJ whole genome shotgun (WGS) entry which is preliminary data.</text>
</comment>
<dbReference type="EMBL" id="JAJNUD010000012">
    <property type="protein sequence ID" value="MCD5518153.1"/>
    <property type="molecule type" value="Genomic_DNA"/>
</dbReference>
<keyword evidence="2" id="KW-0808">Transferase</keyword>
<gene>
    <name evidence="4" type="ORF">LOB39_06155</name>
</gene>
<evidence type="ECO:0000313" key="4">
    <source>
        <dbReference type="EMBL" id="MCD5518153.1"/>
    </source>
</evidence>
<evidence type="ECO:0000256" key="2">
    <source>
        <dbReference type="ARBA" id="ARBA00022679"/>
    </source>
</evidence>
<dbReference type="Pfam" id="PF00535">
    <property type="entry name" value="Glycos_transf_2"/>
    <property type="match status" value="1"/>
</dbReference>
<feature type="domain" description="Glycosyltransferase 2-like" evidence="3">
    <location>
        <begin position="22"/>
        <end position="149"/>
    </location>
</feature>